<keyword evidence="6 9" id="KW-0378">Hydrolase</keyword>
<dbReference type="PRINTS" id="PR00781">
    <property type="entry name" value="LIPOSIGPTASE"/>
</dbReference>
<evidence type="ECO:0000313" key="13">
    <source>
        <dbReference type="Proteomes" id="UP001597353"/>
    </source>
</evidence>
<comment type="caution">
    <text evidence="9">Lacks conserved residue(s) required for the propagation of feature annotation.</text>
</comment>
<dbReference type="InterPro" id="IPR001872">
    <property type="entry name" value="Peptidase_A8"/>
</dbReference>
<keyword evidence="2 9" id="KW-1003">Cell membrane</keyword>
<evidence type="ECO:0000256" key="5">
    <source>
        <dbReference type="ARBA" id="ARBA00022750"/>
    </source>
</evidence>
<protein>
    <recommendedName>
        <fullName evidence="9">Lipoprotein signal peptidase</fullName>
        <ecNumber evidence="9">3.4.23.36</ecNumber>
    </recommendedName>
    <alternativeName>
        <fullName evidence="9">Prolipoprotein signal peptidase</fullName>
    </alternativeName>
    <alternativeName>
        <fullName evidence="9">Signal peptidase II</fullName>
        <shortName evidence="9">SPase II</shortName>
    </alternativeName>
</protein>
<evidence type="ECO:0000256" key="4">
    <source>
        <dbReference type="ARBA" id="ARBA00022692"/>
    </source>
</evidence>
<gene>
    <name evidence="9 12" type="primary">lspA</name>
    <name evidence="12" type="ORF">ACFSGJ_10675</name>
</gene>
<dbReference type="NCBIfam" id="TIGR00077">
    <property type="entry name" value="lspA"/>
    <property type="match status" value="1"/>
</dbReference>
<dbReference type="HAMAP" id="MF_00161">
    <property type="entry name" value="LspA"/>
    <property type="match status" value="1"/>
</dbReference>
<keyword evidence="8 9" id="KW-0472">Membrane</keyword>
<keyword evidence="5 9" id="KW-0064">Aspartyl protease</keyword>
<feature type="active site" evidence="9">
    <location>
        <position position="117"/>
    </location>
</feature>
<comment type="pathway">
    <text evidence="9">Protein modification; lipoprotein biosynthesis (signal peptide cleavage).</text>
</comment>
<feature type="active site" evidence="9">
    <location>
        <position position="136"/>
    </location>
</feature>
<proteinExistence type="inferred from homology"/>
<organism evidence="12 13">
    <name type="scientific">Halodurantibacterium flavum</name>
    <dbReference type="NCBI Taxonomy" id="1382802"/>
    <lineage>
        <taxon>Bacteria</taxon>
        <taxon>Pseudomonadati</taxon>
        <taxon>Pseudomonadota</taxon>
        <taxon>Alphaproteobacteria</taxon>
        <taxon>Rhodobacterales</taxon>
        <taxon>Paracoccaceae</taxon>
        <taxon>Halodurantibacterium</taxon>
    </lineage>
</organism>
<dbReference type="Proteomes" id="UP001597353">
    <property type="component" value="Unassembled WGS sequence"/>
</dbReference>
<evidence type="ECO:0000256" key="1">
    <source>
        <dbReference type="ARBA" id="ARBA00006139"/>
    </source>
</evidence>
<dbReference type="PANTHER" id="PTHR33695">
    <property type="entry name" value="LIPOPROTEIN SIGNAL PEPTIDASE"/>
    <property type="match status" value="1"/>
</dbReference>
<evidence type="ECO:0000256" key="10">
    <source>
        <dbReference type="RuleBase" id="RU000594"/>
    </source>
</evidence>
<dbReference type="PANTHER" id="PTHR33695:SF1">
    <property type="entry name" value="LIPOPROTEIN SIGNAL PEPTIDASE"/>
    <property type="match status" value="1"/>
</dbReference>
<evidence type="ECO:0000256" key="2">
    <source>
        <dbReference type="ARBA" id="ARBA00022475"/>
    </source>
</evidence>
<evidence type="ECO:0000313" key="12">
    <source>
        <dbReference type="EMBL" id="MFD1912672.1"/>
    </source>
</evidence>
<evidence type="ECO:0000256" key="8">
    <source>
        <dbReference type="ARBA" id="ARBA00023136"/>
    </source>
</evidence>
<comment type="function">
    <text evidence="9 10">This protein specifically catalyzes the removal of signal peptides from prolipoproteins.</text>
</comment>
<evidence type="ECO:0000256" key="11">
    <source>
        <dbReference type="RuleBase" id="RU004181"/>
    </source>
</evidence>
<evidence type="ECO:0000256" key="9">
    <source>
        <dbReference type="HAMAP-Rule" id="MF_00161"/>
    </source>
</evidence>
<evidence type="ECO:0000256" key="6">
    <source>
        <dbReference type="ARBA" id="ARBA00022801"/>
    </source>
</evidence>
<dbReference type="PROSITE" id="PS00855">
    <property type="entry name" value="SPASE_II"/>
    <property type="match status" value="1"/>
</dbReference>
<dbReference type="EMBL" id="JBHUGH010000009">
    <property type="protein sequence ID" value="MFD1912672.1"/>
    <property type="molecule type" value="Genomic_DNA"/>
</dbReference>
<evidence type="ECO:0000256" key="3">
    <source>
        <dbReference type="ARBA" id="ARBA00022670"/>
    </source>
</evidence>
<keyword evidence="7 9" id="KW-1133">Transmembrane helix</keyword>
<keyword evidence="13" id="KW-1185">Reference proteome</keyword>
<comment type="catalytic activity">
    <reaction evidence="9 10">
        <text>Release of signal peptides from bacterial membrane prolipoproteins. Hydrolyzes -Xaa-Yaa-Zaa-|-(S,diacylglyceryl)Cys-, in which Xaa is hydrophobic (preferably Leu), and Yaa (Ala or Ser) and Zaa (Gly or Ala) have small, neutral side chains.</text>
        <dbReference type="EC" id="3.4.23.36"/>
    </reaction>
</comment>
<feature type="transmembrane region" description="Helical" evidence="9">
    <location>
        <begin position="62"/>
        <end position="83"/>
    </location>
</feature>
<reference evidence="13" key="1">
    <citation type="journal article" date="2019" name="Int. J. Syst. Evol. Microbiol.">
        <title>The Global Catalogue of Microorganisms (GCM) 10K type strain sequencing project: providing services to taxonomists for standard genome sequencing and annotation.</title>
        <authorList>
            <consortium name="The Broad Institute Genomics Platform"/>
            <consortium name="The Broad Institute Genome Sequencing Center for Infectious Disease"/>
            <person name="Wu L."/>
            <person name="Ma J."/>
        </authorList>
    </citation>
    <scope>NUCLEOTIDE SEQUENCE [LARGE SCALE GENOMIC DNA]</scope>
    <source>
        <strain evidence="13">CGMCC 4.7242</strain>
    </source>
</reference>
<dbReference type="GO" id="GO:0004190">
    <property type="term" value="F:aspartic-type endopeptidase activity"/>
    <property type="evidence" value="ECO:0007669"/>
    <property type="project" value="UniProtKB-EC"/>
</dbReference>
<comment type="subcellular location">
    <subcellularLocation>
        <location evidence="9">Cell membrane</location>
        <topology evidence="9">Multi-pass membrane protein</topology>
    </subcellularLocation>
</comment>
<feature type="transmembrane region" description="Helical" evidence="9">
    <location>
        <begin position="130"/>
        <end position="149"/>
    </location>
</feature>
<comment type="similarity">
    <text evidence="1 9 11">Belongs to the peptidase A8 family.</text>
</comment>
<comment type="caution">
    <text evidence="12">The sequence shown here is derived from an EMBL/GenBank/DDBJ whole genome shotgun (WGS) entry which is preliminary data.</text>
</comment>
<accession>A0ABW4S6Q0</accession>
<dbReference type="Pfam" id="PF01252">
    <property type="entry name" value="Peptidase_A8"/>
    <property type="match status" value="1"/>
</dbReference>
<dbReference type="EC" id="3.4.23.36" evidence="9"/>
<dbReference type="RefSeq" id="WP_390261379.1">
    <property type="nucleotide sequence ID" value="NZ_JBHUGH010000009.1"/>
</dbReference>
<evidence type="ECO:0000256" key="7">
    <source>
        <dbReference type="ARBA" id="ARBA00022989"/>
    </source>
</evidence>
<feature type="transmembrane region" description="Helical" evidence="9">
    <location>
        <begin position="90"/>
        <end position="110"/>
    </location>
</feature>
<sequence>MWIAAAVALVIFVLDQVSKYYVVHVLNLDRRLAIDVWPPFFNLRMAWNQGINFGLLAGEAELVRWALIAIALVISAWVWIWAMGQREDRWVQVSAGLLVGGAVGNVIDRLLYGAVADFINMSCCGIRNPYAFNVADVAIFAGAAGLILFSGRRKTA</sequence>
<name>A0ABW4S6Q0_9RHOB</name>
<keyword evidence="4 9" id="KW-0812">Transmembrane</keyword>
<keyword evidence="3 9" id="KW-0645">Protease</keyword>